<gene>
    <name evidence="2" type="ORF">Ahy_A02g006241</name>
</gene>
<comment type="caution">
    <text evidence="2">The sequence shown here is derived from an EMBL/GenBank/DDBJ whole genome shotgun (WGS) entry which is preliminary data.</text>
</comment>
<protein>
    <submittedName>
        <fullName evidence="2">Uncharacterized protein</fullName>
    </submittedName>
</protein>
<evidence type="ECO:0000313" key="2">
    <source>
        <dbReference type="EMBL" id="RYR72048.1"/>
    </source>
</evidence>
<proteinExistence type="predicted"/>
<dbReference type="AlphaFoldDB" id="A0A445E9E2"/>
<name>A0A445E9E2_ARAHY</name>
<keyword evidence="3" id="KW-1185">Reference proteome</keyword>
<evidence type="ECO:0000313" key="3">
    <source>
        <dbReference type="Proteomes" id="UP000289738"/>
    </source>
</evidence>
<feature type="region of interest" description="Disordered" evidence="1">
    <location>
        <begin position="85"/>
        <end position="106"/>
    </location>
</feature>
<dbReference type="Proteomes" id="UP000289738">
    <property type="component" value="Chromosome A02"/>
</dbReference>
<sequence length="106" mass="11596">MLSALKIWKSEELLLTLTQADIVLLKKVDNSPAFADVRMVFHKVDVLLFVVEGQKADYALLPFEVRILVVVLVDGIQICSCLAVSESPPPSQPSGKSPSNMSAKEK</sequence>
<evidence type="ECO:0000256" key="1">
    <source>
        <dbReference type="SAM" id="MobiDB-lite"/>
    </source>
</evidence>
<dbReference type="EMBL" id="SDMP01000002">
    <property type="protein sequence ID" value="RYR72048.1"/>
    <property type="molecule type" value="Genomic_DNA"/>
</dbReference>
<reference evidence="2 3" key="1">
    <citation type="submission" date="2019-01" db="EMBL/GenBank/DDBJ databases">
        <title>Sequencing of cultivated peanut Arachis hypogaea provides insights into genome evolution and oil improvement.</title>
        <authorList>
            <person name="Chen X."/>
        </authorList>
    </citation>
    <scope>NUCLEOTIDE SEQUENCE [LARGE SCALE GENOMIC DNA]</scope>
    <source>
        <strain evidence="3">cv. Fuhuasheng</strain>
        <tissue evidence="2">Leaves</tissue>
    </source>
</reference>
<organism evidence="2 3">
    <name type="scientific">Arachis hypogaea</name>
    <name type="common">Peanut</name>
    <dbReference type="NCBI Taxonomy" id="3818"/>
    <lineage>
        <taxon>Eukaryota</taxon>
        <taxon>Viridiplantae</taxon>
        <taxon>Streptophyta</taxon>
        <taxon>Embryophyta</taxon>
        <taxon>Tracheophyta</taxon>
        <taxon>Spermatophyta</taxon>
        <taxon>Magnoliopsida</taxon>
        <taxon>eudicotyledons</taxon>
        <taxon>Gunneridae</taxon>
        <taxon>Pentapetalae</taxon>
        <taxon>rosids</taxon>
        <taxon>fabids</taxon>
        <taxon>Fabales</taxon>
        <taxon>Fabaceae</taxon>
        <taxon>Papilionoideae</taxon>
        <taxon>50 kb inversion clade</taxon>
        <taxon>dalbergioids sensu lato</taxon>
        <taxon>Dalbergieae</taxon>
        <taxon>Pterocarpus clade</taxon>
        <taxon>Arachis</taxon>
    </lineage>
</organism>
<accession>A0A445E9E2</accession>